<dbReference type="EMBL" id="BMAR01000002">
    <property type="protein sequence ID" value="GFR41641.1"/>
    <property type="molecule type" value="Genomic_DNA"/>
</dbReference>
<feature type="region of interest" description="Disordered" evidence="1">
    <location>
        <begin position="124"/>
        <end position="146"/>
    </location>
</feature>
<dbReference type="SUPFAM" id="SSF55331">
    <property type="entry name" value="Tautomerase/MIF"/>
    <property type="match status" value="1"/>
</dbReference>
<dbReference type="AlphaFoldDB" id="A0AAD3DKN9"/>
<organism evidence="2 3">
    <name type="scientific">Astrephomene gubernaculifera</name>
    <dbReference type="NCBI Taxonomy" id="47775"/>
    <lineage>
        <taxon>Eukaryota</taxon>
        <taxon>Viridiplantae</taxon>
        <taxon>Chlorophyta</taxon>
        <taxon>core chlorophytes</taxon>
        <taxon>Chlorophyceae</taxon>
        <taxon>CS clade</taxon>
        <taxon>Chlamydomonadales</taxon>
        <taxon>Astrephomenaceae</taxon>
        <taxon>Astrephomene</taxon>
    </lineage>
</organism>
<feature type="compositionally biased region" description="Gly residues" evidence="1">
    <location>
        <begin position="124"/>
        <end position="138"/>
    </location>
</feature>
<proteinExistence type="predicted"/>
<protein>
    <recommendedName>
        <fullName evidence="4">Macrophage migration inhibitory factor</fullName>
    </recommendedName>
</protein>
<dbReference type="Gene3D" id="3.30.429.10">
    <property type="entry name" value="Macrophage Migration Inhibitory Factor"/>
    <property type="match status" value="1"/>
</dbReference>
<dbReference type="Proteomes" id="UP001054857">
    <property type="component" value="Unassembled WGS sequence"/>
</dbReference>
<keyword evidence="3" id="KW-1185">Reference proteome</keyword>
<sequence>MPLINVVVNKEAGLDAKKTLAKAITELFAAECRVPASHVHVVILDNQFISFGADSEKAAAYITVKSSQLQILPEARRSLVSEIVPALKAVIPDLDGYRINTFFEDLPVENIAIGPNIATFSKPGGGRGSAGGGGGSIGGASDVSAH</sequence>
<evidence type="ECO:0000256" key="1">
    <source>
        <dbReference type="SAM" id="MobiDB-lite"/>
    </source>
</evidence>
<gene>
    <name evidence="2" type="ORF">Agub_g2376</name>
</gene>
<reference evidence="2 3" key="1">
    <citation type="journal article" date="2021" name="Sci. Rep.">
        <title>Genome sequencing of the multicellular alga Astrephomene provides insights into convergent evolution of germ-soma differentiation.</title>
        <authorList>
            <person name="Yamashita S."/>
            <person name="Yamamoto K."/>
            <person name="Matsuzaki R."/>
            <person name="Suzuki S."/>
            <person name="Yamaguchi H."/>
            <person name="Hirooka S."/>
            <person name="Minakuchi Y."/>
            <person name="Miyagishima S."/>
            <person name="Kawachi M."/>
            <person name="Toyoda A."/>
            <person name="Nozaki H."/>
        </authorList>
    </citation>
    <scope>NUCLEOTIDE SEQUENCE [LARGE SCALE GENOMIC DNA]</scope>
    <source>
        <strain evidence="2 3">NIES-4017</strain>
    </source>
</reference>
<evidence type="ECO:0000313" key="3">
    <source>
        <dbReference type="Proteomes" id="UP001054857"/>
    </source>
</evidence>
<evidence type="ECO:0000313" key="2">
    <source>
        <dbReference type="EMBL" id="GFR41641.1"/>
    </source>
</evidence>
<accession>A0AAD3DKN9</accession>
<comment type="caution">
    <text evidence="2">The sequence shown here is derived from an EMBL/GenBank/DDBJ whole genome shotgun (WGS) entry which is preliminary data.</text>
</comment>
<name>A0AAD3DKN9_9CHLO</name>
<evidence type="ECO:0008006" key="4">
    <source>
        <dbReference type="Google" id="ProtNLM"/>
    </source>
</evidence>
<dbReference type="InterPro" id="IPR014347">
    <property type="entry name" value="Tautomerase/MIF_sf"/>
</dbReference>